<dbReference type="InterPro" id="IPR000795">
    <property type="entry name" value="T_Tr_GTP-bd_dom"/>
</dbReference>
<proteinExistence type="predicted"/>
<dbReference type="AlphaFoldDB" id="A0A6C0E1V6"/>
<dbReference type="CDD" id="cd03694">
    <property type="entry name" value="GTPBP_II"/>
    <property type="match status" value="1"/>
</dbReference>
<evidence type="ECO:0000259" key="3">
    <source>
        <dbReference type="PROSITE" id="PS51722"/>
    </source>
</evidence>
<dbReference type="InterPro" id="IPR027417">
    <property type="entry name" value="P-loop_NTPase"/>
</dbReference>
<keyword evidence="2" id="KW-0342">GTP-binding</keyword>
<dbReference type="Gene3D" id="3.40.50.300">
    <property type="entry name" value="P-loop containing nucleotide triphosphate hydrolases"/>
    <property type="match status" value="1"/>
</dbReference>
<evidence type="ECO:0000256" key="2">
    <source>
        <dbReference type="ARBA" id="ARBA00023134"/>
    </source>
</evidence>
<dbReference type="GO" id="GO:0003746">
    <property type="term" value="F:translation elongation factor activity"/>
    <property type="evidence" value="ECO:0007669"/>
    <property type="project" value="TreeGrafter"/>
</dbReference>
<dbReference type="FunFam" id="3.40.50.300:FF:000091">
    <property type="entry name" value="Probable GTP-binding protein 1"/>
    <property type="match status" value="1"/>
</dbReference>
<dbReference type="GO" id="GO:0003924">
    <property type="term" value="F:GTPase activity"/>
    <property type="evidence" value="ECO:0007669"/>
    <property type="project" value="InterPro"/>
</dbReference>
<protein>
    <recommendedName>
        <fullName evidence="3">Tr-type G domain-containing protein</fullName>
    </recommendedName>
</protein>
<dbReference type="GO" id="GO:0005525">
    <property type="term" value="F:GTP binding"/>
    <property type="evidence" value="ECO:0007669"/>
    <property type="project" value="UniProtKB-KW"/>
</dbReference>
<keyword evidence="1" id="KW-0547">Nucleotide-binding</keyword>
<dbReference type="InterPro" id="IPR050055">
    <property type="entry name" value="EF-Tu_GTPase"/>
</dbReference>
<dbReference type="EMBL" id="MN739714">
    <property type="protein sequence ID" value="QHT22601.1"/>
    <property type="molecule type" value="Genomic_DNA"/>
</dbReference>
<dbReference type="Pfam" id="PF00009">
    <property type="entry name" value="GTP_EFTU"/>
    <property type="match status" value="1"/>
</dbReference>
<dbReference type="InterPro" id="IPR009000">
    <property type="entry name" value="Transl_B-barrel_sf"/>
</dbReference>
<evidence type="ECO:0000256" key="1">
    <source>
        <dbReference type="ARBA" id="ARBA00022741"/>
    </source>
</evidence>
<evidence type="ECO:0000313" key="4">
    <source>
        <dbReference type="EMBL" id="QHT22601.1"/>
    </source>
</evidence>
<dbReference type="InterPro" id="IPR009001">
    <property type="entry name" value="Transl_elong_EF1A/Init_IF2_C"/>
</dbReference>
<dbReference type="SUPFAM" id="SSF50465">
    <property type="entry name" value="EF-Tu/eEF-1alpha/eIF2-gamma C-terminal domain"/>
    <property type="match status" value="1"/>
</dbReference>
<feature type="domain" description="Tr-type G" evidence="3">
    <location>
        <begin position="106"/>
        <end position="336"/>
    </location>
</feature>
<organism evidence="4">
    <name type="scientific">viral metagenome</name>
    <dbReference type="NCBI Taxonomy" id="1070528"/>
    <lineage>
        <taxon>unclassified sequences</taxon>
        <taxon>metagenomes</taxon>
        <taxon>organismal metagenomes</taxon>
    </lineage>
</organism>
<dbReference type="PANTHER" id="PTHR43721">
    <property type="entry name" value="ELONGATION FACTOR TU-RELATED"/>
    <property type="match status" value="1"/>
</dbReference>
<name>A0A6C0E1V6_9ZZZZ</name>
<dbReference type="SUPFAM" id="SSF52540">
    <property type="entry name" value="P-loop containing nucleoside triphosphate hydrolases"/>
    <property type="match status" value="1"/>
</dbReference>
<sequence length="531" mass="59794">MNPEQDDGNIEYKLKLISKSDERIQELITQMRFRCMEGNGECFYNLGVEDDGNLVGITNEEYEETIRTLNIIAEKNDYHVQILSKNNVCENKNIYEVLIRENNNKYIDIKVCVAGNVNASKSSTIGCLVTGNLDNGRGLSRMSVFNYVHELKTGRTSSISHEILGYDYKGNIINYQGLNKLSWSEIVQRSSKIISFFDLAGHEKYLKTTILGLSTSIPNICMILIAANDGISKMSREHIFLCITLKIPFIFVISKIDLCKSKQNILEETIQGVNKLLKHPTVRKIPIHVKNNEDIILSAKNIYSNSIAPIFQISNVSGEGLDNLRMFFNIVGEKPKTGDKTNVEFFVDNIFQVKGVGIVLGGHLLSGSIRVGDNLLIGPNVDGSYEPITIKSIHSKKVNVQTISYGGYVCLSFKKIDRKMIRKGTVIISPKSEQLAVKTFDAKIDVMRTHSTTIKEGYEPLLCINSIRQTVQILEIKDKKNSRNVIQDDNVLRTNDSANVKLKFKYRPEYIKSGSRFIMCEGHLKIVGEVC</sequence>
<accession>A0A6C0E1V6</accession>
<reference evidence="4" key="1">
    <citation type="journal article" date="2020" name="Nature">
        <title>Giant virus diversity and host interactions through global metagenomics.</title>
        <authorList>
            <person name="Schulz F."/>
            <person name="Roux S."/>
            <person name="Paez-Espino D."/>
            <person name="Jungbluth S."/>
            <person name="Walsh D.A."/>
            <person name="Denef V.J."/>
            <person name="McMahon K.D."/>
            <person name="Konstantinidis K.T."/>
            <person name="Eloe-Fadrosh E.A."/>
            <person name="Kyrpides N.C."/>
            <person name="Woyke T."/>
        </authorList>
    </citation>
    <scope>NUCLEOTIDE SEQUENCE</scope>
    <source>
        <strain evidence="4">GVMAG-M-3300023179-111</strain>
    </source>
</reference>
<dbReference type="Gene3D" id="2.40.30.10">
    <property type="entry name" value="Translation factors"/>
    <property type="match status" value="2"/>
</dbReference>
<dbReference type="PANTHER" id="PTHR43721:SF9">
    <property type="entry name" value="GTP-BINDING PROTEIN 1"/>
    <property type="match status" value="1"/>
</dbReference>
<dbReference type="SUPFAM" id="SSF50447">
    <property type="entry name" value="Translation proteins"/>
    <property type="match status" value="1"/>
</dbReference>
<dbReference type="PROSITE" id="PS51722">
    <property type="entry name" value="G_TR_2"/>
    <property type="match status" value="1"/>
</dbReference>